<dbReference type="Pfam" id="PF00528">
    <property type="entry name" value="BPD_transp_1"/>
    <property type="match status" value="1"/>
</dbReference>
<dbReference type="CDD" id="cd06261">
    <property type="entry name" value="TM_PBP2"/>
    <property type="match status" value="1"/>
</dbReference>
<dbReference type="GO" id="GO:0071916">
    <property type="term" value="F:dipeptide transmembrane transporter activity"/>
    <property type="evidence" value="ECO:0007669"/>
    <property type="project" value="TreeGrafter"/>
</dbReference>
<evidence type="ECO:0000256" key="2">
    <source>
        <dbReference type="ARBA" id="ARBA00022448"/>
    </source>
</evidence>
<evidence type="ECO:0000256" key="6">
    <source>
        <dbReference type="ARBA" id="ARBA00023136"/>
    </source>
</evidence>
<evidence type="ECO:0000256" key="5">
    <source>
        <dbReference type="ARBA" id="ARBA00022989"/>
    </source>
</evidence>
<dbReference type="RefSeq" id="WP_011493128.1">
    <property type="nucleotide sequence ID" value="NC_007952.1"/>
</dbReference>
<feature type="transmembrane region" description="Helical" evidence="7">
    <location>
        <begin position="138"/>
        <end position="158"/>
    </location>
</feature>
<feature type="chain" id="PRO_5004182262" evidence="8">
    <location>
        <begin position="26"/>
        <end position="315"/>
    </location>
</feature>
<keyword evidence="5 7" id="KW-1133">Transmembrane helix</keyword>
<comment type="similarity">
    <text evidence="7">Belongs to the binding-protein-dependent transport system permease family.</text>
</comment>
<dbReference type="STRING" id="266265.Bxe_B0063"/>
<feature type="transmembrane region" description="Helical" evidence="7">
    <location>
        <begin position="279"/>
        <end position="300"/>
    </location>
</feature>
<dbReference type="PANTHER" id="PTHR43163:SF6">
    <property type="entry name" value="DIPEPTIDE TRANSPORT SYSTEM PERMEASE PROTEIN DPPB-RELATED"/>
    <property type="match status" value="1"/>
</dbReference>
<evidence type="ECO:0000256" key="1">
    <source>
        <dbReference type="ARBA" id="ARBA00004651"/>
    </source>
</evidence>
<feature type="signal peptide" evidence="8">
    <location>
        <begin position="1"/>
        <end position="25"/>
    </location>
</feature>
<keyword evidence="3" id="KW-1003">Cell membrane</keyword>
<dbReference type="SUPFAM" id="SSF161098">
    <property type="entry name" value="MetI-like"/>
    <property type="match status" value="1"/>
</dbReference>
<dbReference type="GO" id="GO:0005886">
    <property type="term" value="C:plasma membrane"/>
    <property type="evidence" value="ECO:0007669"/>
    <property type="project" value="UniProtKB-SubCell"/>
</dbReference>
<dbReference type="AlphaFoldDB" id="Q13J75"/>
<dbReference type="KEGG" id="bxb:DR64_5421"/>
<keyword evidence="2 7" id="KW-0813">Transport</keyword>
<evidence type="ECO:0000259" key="9">
    <source>
        <dbReference type="PROSITE" id="PS50928"/>
    </source>
</evidence>
<dbReference type="InterPro" id="IPR045621">
    <property type="entry name" value="BPD_transp_1_N"/>
</dbReference>
<dbReference type="PROSITE" id="PS50928">
    <property type="entry name" value="ABC_TM1"/>
    <property type="match status" value="1"/>
</dbReference>
<evidence type="ECO:0000313" key="11">
    <source>
        <dbReference type="Proteomes" id="UP000001817"/>
    </source>
</evidence>
<organism evidence="10 11">
    <name type="scientific">Paraburkholderia xenovorans (strain LB400)</name>
    <dbReference type="NCBI Taxonomy" id="266265"/>
    <lineage>
        <taxon>Bacteria</taxon>
        <taxon>Pseudomonadati</taxon>
        <taxon>Pseudomonadota</taxon>
        <taxon>Betaproteobacteria</taxon>
        <taxon>Burkholderiales</taxon>
        <taxon>Burkholderiaceae</taxon>
        <taxon>Paraburkholderia</taxon>
    </lineage>
</organism>
<dbReference type="eggNOG" id="COG0601">
    <property type="taxonomic scope" value="Bacteria"/>
</dbReference>
<feature type="transmembrane region" description="Helical" evidence="7">
    <location>
        <begin position="105"/>
        <end position="126"/>
    </location>
</feature>
<dbReference type="OrthoDB" id="9803623at2"/>
<dbReference type="Proteomes" id="UP000001817">
    <property type="component" value="Chromosome 2"/>
</dbReference>
<sequence>MVSLFCRRLALALGLVILASSLTFALIASAPGNAANFLAERAAGPKATHALVEKIEHDLGLNDPLYVRYGHWAVGTVRGQWGESLRTGRPITKELAERLPTTMRLLAGGGVIALVMPLILGLLGAVSNGGPVDRTLRVLALFGASAPNFFVGAMLVLLLSVKLHWLPAFGTTGFASWVMPWITVGLFPTCVLSRVVRVSLQELMSRPFTTTGFAKGYGRTEVLLREALPNLAVPFLTTFGAQFALMIIGAIVVESVFAWQGIGAFFIDSIRFRDFPAMQAVLMTFVTFFVLVNFVVDMLCMAIDPRIRRSHIAGA</sequence>
<comment type="subcellular location">
    <subcellularLocation>
        <location evidence="1 7">Cell membrane</location>
        <topology evidence="1 7">Multi-pass membrane protein</topology>
    </subcellularLocation>
</comment>
<feature type="domain" description="ABC transmembrane type-1" evidence="9">
    <location>
        <begin position="99"/>
        <end position="296"/>
    </location>
</feature>
<protein>
    <submittedName>
        <fullName evidence="10">ABC nickel transporter, inner membrane subunit</fullName>
    </submittedName>
</protein>
<dbReference type="PATRIC" id="fig|266265.5.peg.7715"/>
<dbReference type="KEGG" id="bxe:Bxe_B0063"/>
<dbReference type="PANTHER" id="PTHR43163">
    <property type="entry name" value="DIPEPTIDE TRANSPORT SYSTEM PERMEASE PROTEIN DPPB-RELATED"/>
    <property type="match status" value="1"/>
</dbReference>
<evidence type="ECO:0000256" key="4">
    <source>
        <dbReference type="ARBA" id="ARBA00022692"/>
    </source>
</evidence>
<accession>Q13J75</accession>
<evidence type="ECO:0000256" key="3">
    <source>
        <dbReference type="ARBA" id="ARBA00022475"/>
    </source>
</evidence>
<dbReference type="Pfam" id="PF19300">
    <property type="entry name" value="BPD_transp_1_N"/>
    <property type="match status" value="1"/>
</dbReference>
<dbReference type="EMBL" id="CP000271">
    <property type="protein sequence ID" value="ABE35864.1"/>
    <property type="molecule type" value="Genomic_DNA"/>
</dbReference>
<keyword evidence="6 7" id="KW-0472">Membrane</keyword>
<dbReference type="InterPro" id="IPR000515">
    <property type="entry name" value="MetI-like"/>
</dbReference>
<evidence type="ECO:0000313" key="10">
    <source>
        <dbReference type="EMBL" id="ABE35864.1"/>
    </source>
</evidence>
<proteinExistence type="inferred from homology"/>
<keyword evidence="4 7" id="KW-0812">Transmembrane</keyword>
<dbReference type="InterPro" id="IPR035906">
    <property type="entry name" value="MetI-like_sf"/>
</dbReference>
<evidence type="ECO:0000256" key="7">
    <source>
        <dbReference type="RuleBase" id="RU363032"/>
    </source>
</evidence>
<keyword evidence="8" id="KW-0732">Signal</keyword>
<feature type="transmembrane region" description="Helical" evidence="7">
    <location>
        <begin position="243"/>
        <end position="267"/>
    </location>
</feature>
<evidence type="ECO:0000256" key="8">
    <source>
        <dbReference type="SAM" id="SignalP"/>
    </source>
</evidence>
<dbReference type="Gene3D" id="1.10.3720.10">
    <property type="entry name" value="MetI-like"/>
    <property type="match status" value="1"/>
</dbReference>
<keyword evidence="11" id="KW-1185">Reference proteome</keyword>
<feature type="transmembrane region" description="Helical" evidence="7">
    <location>
        <begin position="178"/>
        <end position="196"/>
    </location>
</feature>
<reference evidence="10 11" key="1">
    <citation type="journal article" date="2006" name="Proc. Natl. Acad. Sci. U.S.A.">
        <title>Burkholderia xenovorans LB400 harbors a multi-replicon, 9.73-Mbp genome shaped for versatility.</title>
        <authorList>
            <person name="Chain P.S."/>
            <person name="Denef V.J."/>
            <person name="Konstantinidis K.T."/>
            <person name="Vergez L.M."/>
            <person name="Agullo L."/>
            <person name="Reyes V.L."/>
            <person name="Hauser L."/>
            <person name="Cordova M."/>
            <person name="Gomez L."/>
            <person name="Gonzalez M."/>
            <person name="Land M."/>
            <person name="Lao V."/>
            <person name="Larimer F."/>
            <person name="LiPuma J.J."/>
            <person name="Mahenthiralingam E."/>
            <person name="Malfatti S.A."/>
            <person name="Marx C.J."/>
            <person name="Parnell J.J."/>
            <person name="Ramette A."/>
            <person name="Richardson P."/>
            <person name="Seeger M."/>
            <person name="Smith D."/>
            <person name="Spilker T."/>
            <person name="Sul W.J."/>
            <person name="Tsoi T.V."/>
            <person name="Ulrich L.E."/>
            <person name="Zhulin I.B."/>
            <person name="Tiedje J.M."/>
        </authorList>
    </citation>
    <scope>NUCLEOTIDE SEQUENCE [LARGE SCALE GENOMIC DNA]</scope>
    <source>
        <strain evidence="10 11">LB400</strain>
    </source>
</reference>
<name>Q13J75_PARXL</name>
<gene>
    <name evidence="10" type="ORF">Bxe_B0063</name>
</gene>